<dbReference type="Proteomes" id="UP000250140">
    <property type="component" value="Unassembled WGS sequence"/>
</dbReference>
<evidence type="ECO:0000313" key="6">
    <source>
        <dbReference type="Proteomes" id="UP000250140"/>
    </source>
</evidence>
<feature type="non-terminal residue" evidence="5">
    <location>
        <position position="1"/>
    </location>
</feature>
<accession>A0A8E2JXW4</accession>
<keyword evidence="3" id="KW-0560">Oxidoreductase</keyword>
<dbReference type="PANTHER" id="PTHR45348">
    <property type="entry name" value="HYPOTHETICAL OXIDOREDUCTASE (EUROFUNG)"/>
    <property type="match status" value="1"/>
</dbReference>
<proteinExistence type="inferred from homology"/>
<evidence type="ECO:0000256" key="2">
    <source>
        <dbReference type="ARBA" id="ARBA00011245"/>
    </source>
</evidence>
<name>A0A8E2JXW4_9PEZI</name>
<keyword evidence="6" id="KW-1185">Reference proteome</keyword>
<gene>
    <name evidence="5" type="ORF">AOQ84DRAFT_310850</name>
</gene>
<evidence type="ECO:0000259" key="4">
    <source>
        <dbReference type="Pfam" id="PF08240"/>
    </source>
</evidence>
<dbReference type="GO" id="GO:0016651">
    <property type="term" value="F:oxidoreductase activity, acting on NAD(P)H"/>
    <property type="evidence" value="ECO:0007669"/>
    <property type="project" value="InterPro"/>
</dbReference>
<evidence type="ECO:0000313" key="5">
    <source>
        <dbReference type="EMBL" id="OCL13249.1"/>
    </source>
</evidence>
<dbReference type="InterPro" id="IPR013154">
    <property type="entry name" value="ADH-like_N"/>
</dbReference>
<organism evidence="5 6">
    <name type="scientific">Glonium stellatum</name>
    <dbReference type="NCBI Taxonomy" id="574774"/>
    <lineage>
        <taxon>Eukaryota</taxon>
        <taxon>Fungi</taxon>
        <taxon>Dikarya</taxon>
        <taxon>Ascomycota</taxon>
        <taxon>Pezizomycotina</taxon>
        <taxon>Dothideomycetes</taxon>
        <taxon>Pleosporomycetidae</taxon>
        <taxon>Gloniales</taxon>
        <taxon>Gloniaceae</taxon>
        <taxon>Glonium</taxon>
    </lineage>
</organism>
<evidence type="ECO:0000256" key="3">
    <source>
        <dbReference type="ARBA" id="ARBA00023002"/>
    </source>
</evidence>
<dbReference type="EMBL" id="KV748759">
    <property type="protein sequence ID" value="OCL13249.1"/>
    <property type="molecule type" value="Genomic_DNA"/>
</dbReference>
<reference evidence="5 6" key="1">
    <citation type="journal article" date="2016" name="Nat. Commun.">
        <title>Ectomycorrhizal ecology is imprinted in the genome of the dominant symbiotic fungus Cenococcum geophilum.</title>
        <authorList>
            <consortium name="DOE Joint Genome Institute"/>
            <person name="Peter M."/>
            <person name="Kohler A."/>
            <person name="Ohm R.A."/>
            <person name="Kuo A."/>
            <person name="Krutzmann J."/>
            <person name="Morin E."/>
            <person name="Arend M."/>
            <person name="Barry K.W."/>
            <person name="Binder M."/>
            <person name="Choi C."/>
            <person name="Clum A."/>
            <person name="Copeland A."/>
            <person name="Grisel N."/>
            <person name="Haridas S."/>
            <person name="Kipfer T."/>
            <person name="LaButti K."/>
            <person name="Lindquist E."/>
            <person name="Lipzen A."/>
            <person name="Maire R."/>
            <person name="Meier B."/>
            <person name="Mihaltcheva S."/>
            <person name="Molinier V."/>
            <person name="Murat C."/>
            <person name="Poggeler S."/>
            <person name="Quandt C.A."/>
            <person name="Sperisen C."/>
            <person name="Tritt A."/>
            <person name="Tisserant E."/>
            <person name="Crous P.W."/>
            <person name="Henrissat B."/>
            <person name="Nehls U."/>
            <person name="Egli S."/>
            <person name="Spatafora J.W."/>
            <person name="Grigoriev I.V."/>
            <person name="Martin F.M."/>
        </authorList>
    </citation>
    <scope>NUCLEOTIDE SEQUENCE [LARGE SCALE GENOMIC DNA]</scope>
    <source>
        <strain evidence="5 6">CBS 207.34</strain>
    </source>
</reference>
<protein>
    <submittedName>
        <fullName evidence="5">GroES-like protein</fullName>
    </submittedName>
</protein>
<dbReference type="Pfam" id="PF08240">
    <property type="entry name" value="ADH_N"/>
    <property type="match status" value="1"/>
</dbReference>
<dbReference type="PANTHER" id="PTHR45348:SF2">
    <property type="entry name" value="ZINC-TYPE ALCOHOL DEHYDROGENASE-LIKE PROTEIN C2E1P3.01"/>
    <property type="match status" value="1"/>
</dbReference>
<comment type="subunit">
    <text evidence="2">Monomer.</text>
</comment>
<sequence length="158" mass="17008">MSPSNTAAWLLVPEGAFTIKESPYVKPGPGEVVVKTAALAINPADWKVQAWGKKFPYPKSYPAIIGSDIAGEVYEVGEGVTNFKQGDRVIGMPNWSQTHRHQDGAFQAYTTCTQALLSPLPPTIPFTHGCVLPLALNTAAMGLYPSHRLNLPLPNPTP</sequence>
<comment type="similarity">
    <text evidence="1">Belongs to the zinc-containing alcohol dehydrogenase family.</text>
</comment>
<dbReference type="Gene3D" id="3.90.180.10">
    <property type="entry name" value="Medium-chain alcohol dehydrogenases, catalytic domain"/>
    <property type="match status" value="1"/>
</dbReference>
<dbReference type="SUPFAM" id="SSF50129">
    <property type="entry name" value="GroES-like"/>
    <property type="match status" value="1"/>
</dbReference>
<dbReference type="InterPro" id="IPR011032">
    <property type="entry name" value="GroES-like_sf"/>
</dbReference>
<dbReference type="AlphaFoldDB" id="A0A8E2JXW4"/>
<dbReference type="InterPro" id="IPR047122">
    <property type="entry name" value="Trans-enoyl_RdTase-like"/>
</dbReference>
<evidence type="ECO:0000256" key="1">
    <source>
        <dbReference type="ARBA" id="ARBA00008072"/>
    </source>
</evidence>
<dbReference type="Gene3D" id="3.40.50.720">
    <property type="entry name" value="NAD(P)-binding Rossmann-like Domain"/>
    <property type="match status" value="1"/>
</dbReference>
<feature type="domain" description="Alcohol dehydrogenase-like N-terminal" evidence="4">
    <location>
        <begin position="28"/>
        <end position="121"/>
    </location>
</feature>
<dbReference type="OrthoDB" id="48317at2759"/>